<comment type="caution">
    <text evidence="1">The sequence shown here is derived from an EMBL/GenBank/DDBJ whole genome shotgun (WGS) entry which is preliminary data.</text>
</comment>
<protein>
    <submittedName>
        <fullName evidence="1">WXG100 family type VII secretion target</fullName>
    </submittedName>
</protein>
<name>A0ABV6E0X1_9ACTN</name>
<dbReference type="Pfam" id="PF06013">
    <property type="entry name" value="WXG100"/>
    <property type="match status" value="1"/>
</dbReference>
<evidence type="ECO:0000313" key="2">
    <source>
        <dbReference type="Proteomes" id="UP001589698"/>
    </source>
</evidence>
<dbReference type="Proteomes" id="UP001589698">
    <property type="component" value="Unassembled WGS sequence"/>
</dbReference>
<proteinExistence type="predicted"/>
<dbReference type="SUPFAM" id="SSF140453">
    <property type="entry name" value="EsxAB dimer-like"/>
    <property type="match status" value="1"/>
</dbReference>
<dbReference type="EMBL" id="JBHLXH010000001">
    <property type="protein sequence ID" value="MFC0222636.1"/>
    <property type="molecule type" value="Genomic_DNA"/>
</dbReference>
<dbReference type="InterPro" id="IPR010310">
    <property type="entry name" value="T7SS_ESAT-6-like"/>
</dbReference>
<reference evidence="1 2" key="1">
    <citation type="submission" date="2024-09" db="EMBL/GenBank/DDBJ databases">
        <authorList>
            <person name="Sun Q."/>
            <person name="Mori K."/>
        </authorList>
    </citation>
    <scope>NUCLEOTIDE SEQUENCE [LARGE SCALE GENOMIC DNA]</scope>
    <source>
        <strain evidence="1 2">CCM 8654</strain>
    </source>
</reference>
<keyword evidence="2" id="KW-1185">Reference proteome</keyword>
<dbReference type="RefSeq" id="WP_378518284.1">
    <property type="nucleotide sequence ID" value="NZ_CBCSDI010000087.1"/>
</dbReference>
<organism evidence="1 2">
    <name type="scientific">Nocardioides zeicaulis</name>
    <dbReference type="NCBI Taxonomy" id="1776857"/>
    <lineage>
        <taxon>Bacteria</taxon>
        <taxon>Bacillati</taxon>
        <taxon>Actinomycetota</taxon>
        <taxon>Actinomycetes</taxon>
        <taxon>Propionibacteriales</taxon>
        <taxon>Nocardioidaceae</taxon>
        <taxon>Nocardioides</taxon>
    </lineage>
</organism>
<accession>A0ABV6E0X1</accession>
<dbReference type="Gene3D" id="1.10.287.1060">
    <property type="entry name" value="ESAT-6-like"/>
    <property type="match status" value="1"/>
</dbReference>
<evidence type="ECO:0000313" key="1">
    <source>
        <dbReference type="EMBL" id="MFC0222636.1"/>
    </source>
</evidence>
<dbReference type="InterPro" id="IPR036689">
    <property type="entry name" value="ESAT-6-like_sf"/>
</dbReference>
<sequence>MGLLDDTIARLRDVLATVEDIDLWPPWDAAQTIVDAVALAVSVATEPPGPDPADLADAAAAWRAAATSVDAGVDDLSSARDAIDATTWDGTSGDAFRSSLGRLRTRTDTVPPAARAVAAALDRLGDEMTAARTRHREADDLLRDHLQLSWGDLWPWELVDHLRGVVQGVVRAITEAIGAYQDAAEAVRVAKAAVVAAMDEIDLPDALPGGVSPVSVVNGWEDEDGPLSGAALARYDDALAGLDPAQRQAVLDALAGARSEAERAWIVAGVASGLSGAALTRYLARLHSMTPSELADLDPPTDGSYSQPDQTTCGSSALVMSRMLNDPAYALWMQTGYDAETGTTDPRTPEQRFADESLAMHDRTNATHDRDGDLQFPWPQAAGTQPWAVAAEMSSDGGSGVPGQDYEVQTVSPSDRGDTYDAIAGSVEGGHTVPLYVGDTTRPGHVVLVTGSEGDSLTLFDPATGQEQTVSRDDFTSGRLGVSGWDEPWFAVTPSS</sequence>
<gene>
    <name evidence="1" type="ORF">ACFFJG_09090</name>
</gene>